<dbReference type="SUPFAM" id="SSF51445">
    <property type="entry name" value="(Trans)glycosidases"/>
    <property type="match status" value="1"/>
</dbReference>
<evidence type="ECO:0000259" key="3">
    <source>
        <dbReference type="Pfam" id="PF11790"/>
    </source>
</evidence>
<keyword evidence="5" id="KW-1185">Reference proteome</keyword>
<evidence type="ECO:0000313" key="4">
    <source>
        <dbReference type="EMBL" id="RSH80032.1"/>
    </source>
</evidence>
<name>A0A427XMN4_9TREE</name>
<feature type="domain" description="Asl1-like glycosyl hydrolase catalytic" evidence="3">
    <location>
        <begin position="181"/>
        <end position="409"/>
    </location>
</feature>
<feature type="compositionally biased region" description="Low complexity" evidence="1">
    <location>
        <begin position="136"/>
        <end position="156"/>
    </location>
</feature>
<feature type="compositionally biased region" description="Polar residues" evidence="1">
    <location>
        <begin position="75"/>
        <end position="94"/>
    </location>
</feature>
<dbReference type="Proteomes" id="UP000279236">
    <property type="component" value="Unassembled WGS sequence"/>
</dbReference>
<organism evidence="4 5">
    <name type="scientific">Apiotrichum porosum</name>
    <dbReference type="NCBI Taxonomy" id="105984"/>
    <lineage>
        <taxon>Eukaryota</taxon>
        <taxon>Fungi</taxon>
        <taxon>Dikarya</taxon>
        <taxon>Basidiomycota</taxon>
        <taxon>Agaricomycotina</taxon>
        <taxon>Tremellomycetes</taxon>
        <taxon>Trichosporonales</taxon>
        <taxon>Trichosporonaceae</taxon>
        <taxon>Apiotrichum</taxon>
    </lineage>
</organism>
<dbReference type="EMBL" id="RSCE01000009">
    <property type="protein sequence ID" value="RSH80032.1"/>
    <property type="molecule type" value="Genomic_DNA"/>
</dbReference>
<dbReference type="InterPro" id="IPR024655">
    <property type="entry name" value="Asl1_glyco_hydro_catalytic"/>
</dbReference>
<sequence>MKVASLLAAVAALAVVDAAPAPNAPGLIKTGSSIQRRAGHEQHVGARDHGNAIKFPRNAAKKRGSGKCKPRPATAASTPVSTPVSTPQGDNSATPAADSTVASSAAETPSAGGGETGASGTPVTTPTADSAAPVDSTSPAESATPTSSSAPVATGPVSSSGDIPNGIKAGISGGNGFDSFSPYIGWWYDWSPAPSGHSGTPIAVPMLWGDGHLGNPSSDVPDETRYQAFQALSATNPTPPYVIGFEEPDCSSYGSANMPDEAAAAKTWDDNMARFKAAGSKLVSPSMCKQIDETWLTPFEQAISTPWDITNVHINKNNMDAVKAELDYYYNKYGKPIWVSEFACVSDSPSWTPCTDQSEINTFITDIVALLQADSRVAAYAISTGVGLSDAWTAVQSDGTTLTETGNTYLAAIKSAAGK</sequence>
<reference evidence="4 5" key="1">
    <citation type="submission" date="2018-11" db="EMBL/GenBank/DDBJ databases">
        <title>Genome sequence of Apiotrichum porosum DSM 27194.</title>
        <authorList>
            <person name="Aliyu H."/>
            <person name="Gorte O."/>
            <person name="Ochsenreither K."/>
        </authorList>
    </citation>
    <scope>NUCLEOTIDE SEQUENCE [LARGE SCALE GENOMIC DNA]</scope>
    <source>
        <strain evidence="4 5">DSM 27194</strain>
    </source>
</reference>
<feature type="chain" id="PRO_5019144972" description="Asl1-like glycosyl hydrolase catalytic domain-containing protein" evidence="2">
    <location>
        <begin position="19"/>
        <end position="419"/>
    </location>
</feature>
<dbReference type="PANTHER" id="PTHR34154">
    <property type="entry name" value="ALKALI-SENSITIVE LINKAGE PROTEIN 1"/>
    <property type="match status" value="1"/>
</dbReference>
<proteinExistence type="predicted"/>
<dbReference type="Pfam" id="PF11790">
    <property type="entry name" value="Glyco_hydro_cc"/>
    <property type="match status" value="1"/>
</dbReference>
<evidence type="ECO:0000256" key="2">
    <source>
        <dbReference type="SAM" id="SignalP"/>
    </source>
</evidence>
<dbReference type="GO" id="GO:0071966">
    <property type="term" value="P:fungal-type cell wall polysaccharide metabolic process"/>
    <property type="evidence" value="ECO:0007669"/>
    <property type="project" value="TreeGrafter"/>
</dbReference>
<protein>
    <recommendedName>
        <fullName evidence="3">Asl1-like glycosyl hydrolase catalytic domain-containing protein</fullName>
    </recommendedName>
</protein>
<dbReference type="STRING" id="105984.A0A427XMN4"/>
<dbReference type="PANTHER" id="PTHR34154:SF14">
    <property type="entry name" value="ASL1-LIKE GLYCOSYL HYDROLASE CATALYTIC DOMAIN-CONTAINING PROTEIN"/>
    <property type="match status" value="1"/>
</dbReference>
<gene>
    <name evidence="4" type="ORF">EHS24_009704</name>
</gene>
<feature type="region of interest" description="Disordered" evidence="1">
    <location>
        <begin position="33"/>
        <end position="165"/>
    </location>
</feature>
<feature type="compositionally biased region" description="Basic and acidic residues" evidence="1">
    <location>
        <begin position="38"/>
        <end position="51"/>
    </location>
</feature>
<dbReference type="OrthoDB" id="5959761at2759"/>
<feature type="compositionally biased region" description="Basic residues" evidence="1">
    <location>
        <begin position="59"/>
        <end position="70"/>
    </location>
</feature>
<dbReference type="InterPro" id="IPR053183">
    <property type="entry name" value="ASL1"/>
</dbReference>
<accession>A0A427XMN4</accession>
<dbReference type="GO" id="GO:0009277">
    <property type="term" value="C:fungal-type cell wall"/>
    <property type="evidence" value="ECO:0007669"/>
    <property type="project" value="TreeGrafter"/>
</dbReference>
<dbReference type="AlphaFoldDB" id="A0A427XMN4"/>
<evidence type="ECO:0000256" key="1">
    <source>
        <dbReference type="SAM" id="MobiDB-lite"/>
    </source>
</evidence>
<comment type="caution">
    <text evidence="4">The sequence shown here is derived from an EMBL/GenBank/DDBJ whole genome shotgun (WGS) entry which is preliminary data.</text>
</comment>
<keyword evidence="2" id="KW-0732">Signal</keyword>
<dbReference type="RefSeq" id="XP_028475141.1">
    <property type="nucleotide sequence ID" value="XM_028624973.1"/>
</dbReference>
<feature type="signal peptide" evidence="2">
    <location>
        <begin position="1"/>
        <end position="18"/>
    </location>
</feature>
<dbReference type="GeneID" id="39594247"/>
<evidence type="ECO:0000313" key="5">
    <source>
        <dbReference type="Proteomes" id="UP000279236"/>
    </source>
</evidence>
<dbReference type="InterPro" id="IPR017853">
    <property type="entry name" value="GH"/>
</dbReference>